<evidence type="ECO:0000256" key="4">
    <source>
        <dbReference type="ARBA" id="ARBA00023163"/>
    </source>
</evidence>
<comment type="similarity">
    <text evidence="1">Belongs to the sigma-70 factor family. ECF subfamily.</text>
</comment>
<reference evidence="7" key="1">
    <citation type="submission" date="2022-11" db="EMBL/GenBank/DDBJ databases">
        <title>High-quality draft genome sequence of Galbibacter sp. strain CMA-7.</title>
        <authorList>
            <person name="Wei L."/>
            <person name="Dong C."/>
            <person name="Shao Z."/>
        </authorList>
    </citation>
    <scope>NUCLEOTIDE SEQUENCE</scope>
    <source>
        <strain evidence="7">CMA-7</strain>
    </source>
</reference>
<keyword evidence="3" id="KW-0731">Sigma factor</keyword>
<dbReference type="InterPro" id="IPR013324">
    <property type="entry name" value="RNA_pol_sigma_r3/r4-like"/>
</dbReference>
<dbReference type="SUPFAM" id="SSF88659">
    <property type="entry name" value="Sigma3 and sigma4 domains of RNA polymerase sigma factors"/>
    <property type="match status" value="1"/>
</dbReference>
<dbReference type="InterPro" id="IPR013249">
    <property type="entry name" value="RNA_pol_sigma70_r4_t2"/>
</dbReference>
<dbReference type="Gene3D" id="1.10.1740.10">
    <property type="match status" value="1"/>
</dbReference>
<feature type="domain" description="RNA polymerase sigma-70 region 2" evidence="5">
    <location>
        <begin position="30"/>
        <end position="97"/>
    </location>
</feature>
<dbReference type="Proteomes" id="UP001153642">
    <property type="component" value="Unassembled WGS sequence"/>
</dbReference>
<evidence type="ECO:0000256" key="2">
    <source>
        <dbReference type="ARBA" id="ARBA00023015"/>
    </source>
</evidence>
<dbReference type="EMBL" id="JAPMUA010000001">
    <property type="protein sequence ID" value="MDG3584431.1"/>
    <property type="molecule type" value="Genomic_DNA"/>
</dbReference>
<dbReference type="InterPro" id="IPR013325">
    <property type="entry name" value="RNA_pol_sigma_r2"/>
</dbReference>
<dbReference type="SUPFAM" id="SSF88946">
    <property type="entry name" value="Sigma2 domain of RNA polymerase sigma factors"/>
    <property type="match status" value="1"/>
</dbReference>
<keyword evidence="4" id="KW-0804">Transcription</keyword>
<sequence length="189" mass="22420">MKFESDKNSSDEQLVEKIVATNDTHLFAVLYDRYSDLVYSKCLSFTRDKEEAQDITHDIFIHLFLKLRTFKGKSKFSTWLYSFTYNFCVNYIQRNKKKRNEKFVLTDEIPPNTDEYDEIDDTQIYQMKSENLSKALKLIDPSDKMILMMKYQDDLTIKEIQEVLELGSSATKMRLNRAKGRLIEIYNTL</sequence>
<evidence type="ECO:0000313" key="7">
    <source>
        <dbReference type="EMBL" id="MDG3584431.1"/>
    </source>
</evidence>
<dbReference type="Pfam" id="PF04542">
    <property type="entry name" value="Sigma70_r2"/>
    <property type="match status" value="1"/>
</dbReference>
<gene>
    <name evidence="7" type="ORF">OSR52_01025</name>
</gene>
<proteinExistence type="inferred from homology"/>
<dbReference type="NCBIfam" id="TIGR02937">
    <property type="entry name" value="sigma70-ECF"/>
    <property type="match status" value="1"/>
</dbReference>
<evidence type="ECO:0000313" key="8">
    <source>
        <dbReference type="Proteomes" id="UP001153642"/>
    </source>
</evidence>
<protein>
    <submittedName>
        <fullName evidence="7">Sigma-70 family RNA polymerase sigma factor</fullName>
    </submittedName>
</protein>
<dbReference type="PANTHER" id="PTHR43133:SF51">
    <property type="entry name" value="RNA POLYMERASE SIGMA FACTOR"/>
    <property type="match status" value="1"/>
</dbReference>
<accession>A0ABT6FME6</accession>
<dbReference type="InterPro" id="IPR039425">
    <property type="entry name" value="RNA_pol_sigma-70-like"/>
</dbReference>
<keyword evidence="8" id="KW-1185">Reference proteome</keyword>
<feature type="domain" description="RNA polymerase sigma factor 70 region 4 type 2" evidence="6">
    <location>
        <begin position="130"/>
        <end position="182"/>
    </location>
</feature>
<evidence type="ECO:0000259" key="5">
    <source>
        <dbReference type="Pfam" id="PF04542"/>
    </source>
</evidence>
<dbReference type="InterPro" id="IPR007627">
    <property type="entry name" value="RNA_pol_sigma70_r2"/>
</dbReference>
<dbReference type="InterPro" id="IPR014284">
    <property type="entry name" value="RNA_pol_sigma-70_dom"/>
</dbReference>
<evidence type="ECO:0000256" key="3">
    <source>
        <dbReference type="ARBA" id="ARBA00023082"/>
    </source>
</evidence>
<dbReference type="Gene3D" id="1.10.10.10">
    <property type="entry name" value="Winged helix-like DNA-binding domain superfamily/Winged helix DNA-binding domain"/>
    <property type="match status" value="1"/>
</dbReference>
<organism evidence="7 8">
    <name type="scientific">Galbibacter pacificus</name>
    <dbReference type="NCBI Taxonomy" id="2996052"/>
    <lineage>
        <taxon>Bacteria</taxon>
        <taxon>Pseudomonadati</taxon>
        <taxon>Bacteroidota</taxon>
        <taxon>Flavobacteriia</taxon>
        <taxon>Flavobacteriales</taxon>
        <taxon>Flavobacteriaceae</taxon>
        <taxon>Galbibacter</taxon>
    </lineage>
</organism>
<dbReference type="RefSeq" id="WP_277898194.1">
    <property type="nucleotide sequence ID" value="NZ_JAPMUA010000001.1"/>
</dbReference>
<evidence type="ECO:0000259" key="6">
    <source>
        <dbReference type="Pfam" id="PF08281"/>
    </source>
</evidence>
<evidence type="ECO:0000256" key="1">
    <source>
        <dbReference type="ARBA" id="ARBA00010641"/>
    </source>
</evidence>
<dbReference type="InterPro" id="IPR036388">
    <property type="entry name" value="WH-like_DNA-bd_sf"/>
</dbReference>
<keyword evidence="2" id="KW-0805">Transcription regulation</keyword>
<name>A0ABT6FME6_9FLAO</name>
<dbReference type="PANTHER" id="PTHR43133">
    <property type="entry name" value="RNA POLYMERASE ECF-TYPE SIGMA FACTO"/>
    <property type="match status" value="1"/>
</dbReference>
<comment type="caution">
    <text evidence="7">The sequence shown here is derived from an EMBL/GenBank/DDBJ whole genome shotgun (WGS) entry which is preliminary data.</text>
</comment>
<dbReference type="Pfam" id="PF08281">
    <property type="entry name" value="Sigma70_r4_2"/>
    <property type="match status" value="1"/>
</dbReference>